<dbReference type="PANTHER" id="PTHR22895">
    <property type="entry name" value="ARMADILLO REPEAT-CONTAINING PROTEIN 6"/>
    <property type="match status" value="1"/>
</dbReference>
<dbReference type="AlphaFoldDB" id="A0A9N8ENN9"/>
<dbReference type="InterPro" id="IPR016024">
    <property type="entry name" value="ARM-type_fold"/>
</dbReference>
<evidence type="ECO:0000256" key="1">
    <source>
        <dbReference type="ARBA" id="ARBA00022737"/>
    </source>
</evidence>
<gene>
    <name evidence="3" type="ORF">SEMRO_1639_G287860.1</name>
    <name evidence="2" type="ORF">SEMRO_840_G209380.1</name>
</gene>
<dbReference type="Gene3D" id="1.25.10.10">
    <property type="entry name" value="Leucine-rich Repeat Variant"/>
    <property type="match status" value="1"/>
</dbReference>
<dbReference type="SUPFAM" id="SSF48371">
    <property type="entry name" value="ARM repeat"/>
    <property type="match status" value="1"/>
</dbReference>
<name>A0A9N8ENN9_9STRA</name>
<protein>
    <submittedName>
        <fullName evidence="3">Uncharacterized protein</fullName>
    </submittedName>
</protein>
<proteinExistence type="predicted"/>
<evidence type="ECO:0000313" key="2">
    <source>
        <dbReference type="EMBL" id="CAB9517211.1"/>
    </source>
</evidence>
<dbReference type="EMBL" id="CAICTM010000839">
    <property type="protein sequence ID" value="CAB9517211.1"/>
    <property type="molecule type" value="Genomic_DNA"/>
</dbReference>
<comment type="caution">
    <text evidence="3">The sequence shown here is derived from an EMBL/GenBank/DDBJ whole genome shotgun (WGS) entry which is preliminary data.</text>
</comment>
<evidence type="ECO:0000313" key="3">
    <source>
        <dbReference type="EMBL" id="CAB9525172.1"/>
    </source>
</evidence>
<keyword evidence="1" id="KW-0677">Repeat</keyword>
<dbReference type="PANTHER" id="PTHR22895:SF0">
    <property type="entry name" value="ARMADILLO REPEAT-CONTAINING PROTEIN 6"/>
    <property type="match status" value="1"/>
</dbReference>
<accession>A0A9N8ENN9</accession>
<reference evidence="3" key="1">
    <citation type="submission" date="2020-06" db="EMBL/GenBank/DDBJ databases">
        <authorList>
            <consortium name="Plant Systems Biology data submission"/>
        </authorList>
    </citation>
    <scope>NUCLEOTIDE SEQUENCE</scope>
    <source>
        <strain evidence="3">D6</strain>
    </source>
</reference>
<dbReference type="EMBL" id="CAICTM010001637">
    <property type="protein sequence ID" value="CAB9525172.1"/>
    <property type="molecule type" value="Genomic_DNA"/>
</dbReference>
<keyword evidence="4" id="KW-1185">Reference proteome</keyword>
<dbReference type="OrthoDB" id="449062at2759"/>
<sequence>MAAMKSFPDDDEIQRQGCRAIGNAFFHTINNPTIDKAMDRFVHKLNGIELVVTVMKKFQNNALVQHGGCWVLKQLSRKQVLRDALKKRGALSAVGEAAEKHDGDKVKLYATVFFNNMFGNK</sequence>
<dbReference type="InterPro" id="IPR011989">
    <property type="entry name" value="ARM-like"/>
</dbReference>
<organism evidence="3 4">
    <name type="scientific">Seminavis robusta</name>
    <dbReference type="NCBI Taxonomy" id="568900"/>
    <lineage>
        <taxon>Eukaryota</taxon>
        <taxon>Sar</taxon>
        <taxon>Stramenopiles</taxon>
        <taxon>Ochrophyta</taxon>
        <taxon>Bacillariophyta</taxon>
        <taxon>Bacillariophyceae</taxon>
        <taxon>Bacillariophycidae</taxon>
        <taxon>Naviculales</taxon>
        <taxon>Naviculaceae</taxon>
        <taxon>Seminavis</taxon>
    </lineage>
</organism>
<evidence type="ECO:0000313" key="4">
    <source>
        <dbReference type="Proteomes" id="UP001153069"/>
    </source>
</evidence>
<dbReference type="Proteomes" id="UP001153069">
    <property type="component" value="Unassembled WGS sequence"/>
</dbReference>